<accession>A0ABY7CNY2</accession>
<dbReference type="GeneID" id="77811972"/>
<dbReference type="EMBL" id="CP110427">
    <property type="protein sequence ID" value="WAQ86740.1"/>
    <property type="molecule type" value="Genomic_DNA"/>
</dbReference>
<evidence type="ECO:0000313" key="2">
    <source>
        <dbReference type="Proteomes" id="UP001164743"/>
    </source>
</evidence>
<organism evidence="1 2">
    <name type="scientific">Puccinia triticina</name>
    <dbReference type="NCBI Taxonomy" id="208348"/>
    <lineage>
        <taxon>Eukaryota</taxon>
        <taxon>Fungi</taxon>
        <taxon>Dikarya</taxon>
        <taxon>Basidiomycota</taxon>
        <taxon>Pucciniomycotina</taxon>
        <taxon>Pucciniomycetes</taxon>
        <taxon>Pucciniales</taxon>
        <taxon>Pucciniaceae</taxon>
        <taxon>Puccinia</taxon>
    </lineage>
</organism>
<sequence length="367" mass="41276">MIPKLSVSLYPVSTSVPRLVAGEFYNLEGSVRVVDRYGNQEFEYVSEGLRWKRFTRATSKLEPLKINGTGKIRRINHVKTVNDTLIRLELIVGHRGLALPDGEFYVKYVIDPLLVRLSDAVRLEPGIKVDLEGELADFSASLGLLVVKNKMPSLNNRPDDLLDIWSRGYYSDGIDRVYGDLALVAARLYGDTAEYFSNQSLIIQNNDERRSINTKLSNMHCSKTFVCEAWLVDEIEGVPIMSTIPKSLLLNKVRPDITIELKVGMPIILTKDCTHIRPGEEMVYMKKGSRLVVVDVDEWVVIARGISPGKIGRTFNIGRTMLHCDNISDKDNAYLRHQFPVVIGYANAEGCWDKVAEFRGGSRICPA</sequence>
<name>A0ABY7CNY2_9BASI</name>
<dbReference type="Proteomes" id="UP001164743">
    <property type="component" value="Chromosome 7A"/>
</dbReference>
<dbReference type="RefSeq" id="XP_053022295.1">
    <property type="nucleotide sequence ID" value="XM_053171077.1"/>
</dbReference>
<protein>
    <submittedName>
        <fullName evidence="1">Uncharacterized protein</fullName>
    </submittedName>
</protein>
<proteinExistence type="predicted"/>
<keyword evidence="2" id="KW-1185">Reference proteome</keyword>
<reference evidence="1" key="1">
    <citation type="submission" date="2022-10" db="EMBL/GenBank/DDBJ databases">
        <title>Puccinia triticina Genome sequencing and assembly.</title>
        <authorList>
            <person name="Li C."/>
        </authorList>
    </citation>
    <scope>NUCLEOTIDE SEQUENCE</scope>
    <source>
        <strain evidence="1">Pt15</strain>
    </source>
</reference>
<gene>
    <name evidence="1" type="ORF">PtA15_7A468</name>
</gene>
<evidence type="ECO:0000313" key="1">
    <source>
        <dbReference type="EMBL" id="WAQ86740.1"/>
    </source>
</evidence>